<feature type="signal peptide" evidence="2">
    <location>
        <begin position="1"/>
        <end position="20"/>
    </location>
</feature>
<dbReference type="PANTHER" id="PTHR33562">
    <property type="entry name" value="ATILLA, ISOFORM B-RELATED-RELATED"/>
    <property type="match status" value="1"/>
</dbReference>
<keyword evidence="4" id="KW-1185">Reference proteome</keyword>
<protein>
    <recommendedName>
        <fullName evidence="5">Protein sleepless</fullName>
    </recommendedName>
</protein>
<dbReference type="AlphaFoldDB" id="A0A9X6NHA3"/>
<proteinExistence type="predicted"/>
<keyword evidence="1 2" id="KW-0732">Signal</keyword>
<evidence type="ECO:0000256" key="1">
    <source>
        <dbReference type="ARBA" id="ARBA00022729"/>
    </source>
</evidence>
<dbReference type="InterPro" id="IPR050975">
    <property type="entry name" value="Sleep_regulator"/>
</dbReference>
<gene>
    <name evidence="3" type="ORF">BV898_15132</name>
</gene>
<feature type="chain" id="PRO_5040733695" description="Protein sleepless" evidence="2">
    <location>
        <begin position="21"/>
        <end position="154"/>
    </location>
</feature>
<accession>A0A9X6NHA3</accession>
<dbReference type="OrthoDB" id="10538861at2759"/>
<evidence type="ECO:0000256" key="2">
    <source>
        <dbReference type="SAM" id="SignalP"/>
    </source>
</evidence>
<name>A0A9X6NHA3_HYPEX</name>
<reference evidence="4" key="1">
    <citation type="submission" date="2017-01" db="EMBL/GenBank/DDBJ databases">
        <title>Comparative genomics of anhydrobiosis in the tardigrade Hypsibius dujardini.</title>
        <authorList>
            <person name="Yoshida Y."/>
            <person name="Koutsovoulos G."/>
            <person name="Laetsch D."/>
            <person name="Stevens L."/>
            <person name="Kumar S."/>
            <person name="Horikawa D."/>
            <person name="Ishino K."/>
            <person name="Komine S."/>
            <person name="Tomita M."/>
            <person name="Blaxter M."/>
            <person name="Arakawa K."/>
        </authorList>
    </citation>
    <scope>NUCLEOTIDE SEQUENCE [LARGE SCALE GENOMIC DNA]</scope>
    <source>
        <strain evidence="4">Z151</strain>
    </source>
</reference>
<evidence type="ECO:0000313" key="4">
    <source>
        <dbReference type="Proteomes" id="UP000192578"/>
    </source>
</evidence>
<evidence type="ECO:0008006" key="5">
    <source>
        <dbReference type="Google" id="ProtNLM"/>
    </source>
</evidence>
<organism evidence="3 4">
    <name type="scientific">Hypsibius exemplaris</name>
    <name type="common">Freshwater tardigrade</name>
    <dbReference type="NCBI Taxonomy" id="2072580"/>
    <lineage>
        <taxon>Eukaryota</taxon>
        <taxon>Metazoa</taxon>
        <taxon>Ecdysozoa</taxon>
        <taxon>Tardigrada</taxon>
        <taxon>Eutardigrada</taxon>
        <taxon>Parachela</taxon>
        <taxon>Hypsibioidea</taxon>
        <taxon>Hypsibiidae</taxon>
        <taxon>Hypsibius</taxon>
    </lineage>
</organism>
<evidence type="ECO:0000313" key="3">
    <source>
        <dbReference type="EMBL" id="OWA50621.1"/>
    </source>
</evidence>
<dbReference type="Proteomes" id="UP000192578">
    <property type="component" value="Unassembled WGS sequence"/>
</dbReference>
<comment type="caution">
    <text evidence="3">The sequence shown here is derived from an EMBL/GenBank/DDBJ whole genome shotgun (WGS) entry which is preliminary data.</text>
</comment>
<dbReference type="EMBL" id="MTYJ01000198">
    <property type="protein sequence ID" value="OWA50621.1"/>
    <property type="molecule type" value="Genomic_DNA"/>
</dbReference>
<sequence>MTIPVAVWIMFLLQIPTCHSIWCYQCFTNDSRDLCATSPPSALEDCPKSFCLKTVIYHPNGSLMSLSRTCTDIDMPSYCSSGQMEEDTSNFQHTNNRPVDGRKRDIKLCTYFCGSNYCNAAVRLRAGCLLPLVVVTALWALSSSSSIAPFRLPN</sequence>